<name>A0A1H7LHQ6_9GAMM</name>
<dbReference type="Proteomes" id="UP000185766">
    <property type="component" value="Unassembled WGS sequence"/>
</dbReference>
<gene>
    <name evidence="2" type="ORF">SAMN05216214_10714</name>
</gene>
<dbReference type="Pfam" id="PF00903">
    <property type="entry name" value="Glyoxalase"/>
    <property type="match status" value="1"/>
</dbReference>
<dbReference type="InterPro" id="IPR029068">
    <property type="entry name" value="Glyas_Bleomycin-R_OHBP_Dase"/>
</dbReference>
<dbReference type="STRING" id="1429083.GCA_001885685_00434"/>
<dbReference type="InterPro" id="IPR004360">
    <property type="entry name" value="Glyas_Fos-R_dOase_dom"/>
</dbReference>
<feature type="domain" description="Glyoxalase/fosfomycin resistance/dioxygenase" evidence="1">
    <location>
        <begin position="13"/>
        <end position="117"/>
    </location>
</feature>
<dbReference type="AlphaFoldDB" id="A0A1H7LHQ6"/>
<sequence>MDNLNSVELKAFVPAKDFALSKQFYQDVGFVMASDGDGVAYFHHGQCSFLLQDYFPPTLADNLMLHWLVEDVAAWHQLLTRKAVAATYQVKMTDIVEQPWGMREFFLYDPSGVLWRIAQNI</sequence>
<accession>A0A1H7LHQ6</accession>
<dbReference type="EMBL" id="FOAS01000007">
    <property type="protein sequence ID" value="SEK98035.1"/>
    <property type="molecule type" value="Genomic_DNA"/>
</dbReference>
<evidence type="ECO:0000259" key="1">
    <source>
        <dbReference type="Pfam" id="PF00903"/>
    </source>
</evidence>
<protein>
    <submittedName>
        <fullName evidence="2">Uncharacterized conserved protein PhnB, glyoxalase superfamily</fullName>
    </submittedName>
</protein>
<proteinExistence type="predicted"/>
<reference evidence="2 3" key="1">
    <citation type="submission" date="2016-10" db="EMBL/GenBank/DDBJ databases">
        <authorList>
            <person name="de Groot N.N."/>
        </authorList>
    </citation>
    <scope>NUCLEOTIDE SEQUENCE [LARGE SCALE GENOMIC DNA]</scope>
    <source>
        <strain evidence="2 3">JCM 19513</strain>
    </source>
</reference>
<evidence type="ECO:0000313" key="2">
    <source>
        <dbReference type="EMBL" id="SEK98035.1"/>
    </source>
</evidence>
<dbReference type="SUPFAM" id="SSF54593">
    <property type="entry name" value="Glyoxalase/Bleomycin resistance protein/Dihydroxybiphenyl dioxygenase"/>
    <property type="match status" value="1"/>
</dbReference>
<keyword evidence="3" id="KW-1185">Reference proteome</keyword>
<dbReference type="RefSeq" id="WP_074867085.1">
    <property type="nucleotide sequence ID" value="NZ_FOAS01000007.1"/>
</dbReference>
<dbReference type="CDD" id="cd08356">
    <property type="entry name" value="VOC_CChe_VCA0619_like"/>
    <property type="match status" value="1"/>
</dbReference>
<organism evidence="2 3">
    <name type="scientific">Atopomonas hussainii</name>
    <dbReference type="NCBI Taxonomy" id="1429083"/>
    <lineage>
        <taxon>Bacteria</taxon>
        <taxon>Pseudomonadati</taxon>
        <taxon>Pseudomonadota</taxon>
        <taxon>Gammaproteobacteria</taxon>
        <taxon>Pseudomonadales</taxon>
        <taxon>Pseudomonadaceae</taxon>
        <taxon>Atopomonas</taxon>
    </lineage>
</organism>
<evidence type="ECO:0000313" key="3">
    <source>
        <dbReference type="Proteomes" id="UP000185766"/>
    </source>
</evidence>
<dbReference type="Gene3D" id="3.10.180.10">
    <property type="entry name" value="2,3-Dihydroxybiphenyl 1,2-Dioxygenase, domain 1"/>
    <property type="match status" value="1"/>
</dbReference>